<comment type="function">
    <text evidence="9">Essential cell division protein.</text>
</comment>
<evidence type="ECO:0000256" key="4">
    <source>
        <dbReference type="ARBA" id="ARBA00022618"/>
    </source>
</evidence>
<evidence type="ECO:0000259" key="10">
    <source>
        <dbReference type="PROSITE" id="PS51779"/>
    </source>
</evidence>
<dbReference type="GO" id="GO:0090529">
    <property type="term" value="P:cell septum assembly"/>
    <property type="evidence" value="ECO:0007669"/>
    <property type="project" value="InterPro"/>
</dbReference>
<dbReference type="PANTHER" id="PTHR35851:SF1">
    <property type="entry name" value="CELL DIVISION PROTEIN FTSQ"/>
    <property type="match status" value="1"/>
</dbReference>
<dbReference type="InterPro" id="IPR045335">
    <property type="entry name" value="FtsQ_C_sf"/>
</dbReference>
<accession>A0A0P1IP82</accession>
<keyword evidence="7 9" id="KW-0472">Membrane</keyword>
<evidence type="ECO:0000256" key="6">
    <source>
        <dbReference type="ARBA" id="ARBA00022989"/>
    </source>
</evidence>
<evidence type="ECO:0000256" key="5">
    <source>
        <dbReference type="ARBA" id="ARBA00022692"/>
    </source>
</evidence>
<dbReference type="Pfam" id="PF03799">
    <property type="entry name" value="FtsQ_DivIB_C"/>
    <property type="match status" value="1"/>
</dbReference>
<evidence type="ECO:0000313" key="12">
    <source>
        <dbReference type="Proteomes" id="UP000051870"/>
    </source>
</evidence>
<sequence>MQQVGVKCDPAPSKWAYRFERLMLTPLFRLVLRVFLPFLLVFFVAGVWLSNEDRRDQLRMIANDFKSSIQSRPEFMVNVMAIDGASTGIAEDILEIVPIDFPASSFDLDLDHIRERVAELPAVASATVRIRPGGIMQVTVTERDPAVLWRTREGLMLVDREGFVISVGRTRKLHAELPLIAGDGAENHVEEALSIYAAAGPLLPRVRGLVRMGERRWDLVLDRDQRILLPETGAVQALERVIALNQAQEMLARDLMVVDMRLDNRPTIRIAERAVEEWWRIRQLSYGNTRDK</sequence>
<dbReference type="STRING" id="1715693.PH7735_01132"/>
<dbReference type="PROSITE" id="PS51779">
    <property type="entry name" value="POTRA"/>
    <property type="match status" value="1"/>
</dbReference>
<feature type="domain" description="POTRA" evidence="10">
    <location>
        <begin position="75"/>
        <end position="143"/>
    </location>
</feature>
<dbReference type="Pfam" id="PF08478">
    <property type="entry name" value="POTRA_1"/>
    <property type="match status" value="1"/>
</dbReference>
<keyword evidence="6 9" id="KW-1133">Transmembrane helix</keyword>
<dbReference type="HAMAP" id="MF_00911">
    <property type="entry name" value="FtsQ_subfam"/>
    <property type="match status" value="1"/>
</dbReference>
<dbReference type="PANTHER" id="PTHR35851">
    <property type="entry name" value="CELL DIVISION PROTEIN FTSQ"/>
    <property type="match status" value="1"/>
</dbReference>
<evidence type="ECO:0000256" key="3">
    <source>
        <dbReference type="ARBA" id="ARBA00022519"/>
    </source>
</evidence>
<protein>
    <recommendedName>
        <fullName evidence="9">Cell division protein FtsQ</fullName>
    </recommendedName>
</protein>
<evidence type="ECO:0000256" key="7">
    <source>
        <dbReference type="ARBA" id="ARBA00023136"/>
    </source>
</evidence>
<dbReference type="AlphaFoldDB" id="A0A0P1IP82"/>
<dbReference type="EMBL" id="CYTW01000001">
    <property type="protein sequence ID" value="CUJ89752.1"/>
    <property type="molecule type" value="Genomic_DNA"/>
</dbReference>
<keyword evidence="3 9" id="KW-0997">Cell inner membrane</keyword>
<dbReference type="GO" id="GO:0032153">
    <property type="term" value="C:cell division site"/>
    <property type="evidence" value="ECO:0007669"/>
    <property type="project" value="UniProtKB-UniRule"/>
</dbReference>
<dbReference type="Proteomes" id="UP000051870">
    <property type="component" value="Unassembled WGS sequence"/>
</dbReference>
<dbReference type="InterPro" id="IPR005548">
    <property type="entry name" value="Cell_div_FtsQ/DivIB_C"/>
</dbReference>
<keyword evidence="2 9" id="KW-1003">Cell membrane</keyword>
<keyword evidence="12" id="KW-1185">Reference proteome</keyword>
<keyword evidence="5 9" id="KW-0812">Transmembrane</keyword>
<reference evidence="12" key="1">
    <citation type="submission" date="2015-09" db="EMBL/GenBank/DDBJ databases">
        <authorList>
            <person name="Rodrigo-Torres Lidia"/>
            <person name="Arahal R.David."/>
        </authorList>
    </citation>
    <scope>NUCLEOTIDE SEQUENCE [LARGE SCALE GENOMIC DNA]</scope>
    <source>
        <strain evidence="12">CECT 7735</strain>
    </source>
</reference>
<dbReference type="GO" id="GO:0005886">
    <property type="term" value="C:plasma membrane"/>
    <property type="evidence" value="ECO:0007669"/>
    <property type="project" value="UniProtKB-SubCell"/>
</dbReference>
<organism evidence="11 12">
    <name type="scientific">Shimia thalassica</name>
    <dbReference type="NCBI Taxonomy" id="1715693"/>
    <lineage>
        <taxon>Bacteria</taxon>
        <taxon>Pseudomonadati</taxon>
        <taxon>Pseudomonadota</taxon>
        <taxon>Alphaproteobacteria</taxon>
        <taxon>Rhodobacterales</taxon>
        <taxon>Roseobacteraceae</taxon>
    </lineage>
</organism>
<evidence type="ECO:0000313" key="11">
    <source>
        <dbReference type="EMBL" id="CUJ89752.1"/>
    </source>
</evidence>
<dbReference type="GO" id="GO:0043093">
    <property type="term" value="P:FtsZ-dependent cytokinesis"/>
    <property type="evidence" value="ECO:0007669"/>
    <property type="project" value="UniProtKB-UniRule"/>
</dbReference>
<comment type="subcellular location">
    <subcellularLocation>
        <location evidence="9">Cell inner membrane</location>
        <topology evidence="9">Single-pass type II membrane protein</topology>
    </subcellularLocation>
    <subcellularLocation>
        <location evidence="1">Membrane</location>
    </subcellularLocation>
    <text evidence="9">Localizes to the division septum.</text>
</comment>
<proteinExistence type="inferred from homology"/>
<dbReference type="GeneID" id="83880195"/>
<evidence type="ECO:0000256" key="9">
    <source>
        <dbReference type="HAMAP-Rule" id="MF_00911"/>
    </source>
</evidence>
<dbReference type="RefSeq" id="WP_233488268.1">
    <property type="nucleotide sequence ID" value="NZ_CYTW01000001.1"/>
</dbReference>
<comment type="similarity">
    <text evidence="9">Belongs to the FtsQ/DivIB family. FtsQ subfamily.</text>
</comment>
<gene>
    <name evidence="9" type="primary">ftsQ</name>
    <name evidence="11" type="ORF">PH7735_01132</name>
</gene>
<evidence type="ECO:0000256" key="8">
    <source>
        <dbReference type="ARBA" id="ARBA00023306"/>
    </source>
</evidence>
<evidence type="ECO:0000256" key="1">
    <source>
        <dbReference type="ARBA" id="ARBA00004370"/>
    </source>
</evidence>
<evidence type="ECO:0000256" key="2">
    <source>
        <dbReference type="ARBA" id="ARBA00022475"/>
    </source>
</evidence>
<keyword evidence="4 9" id="KW-0132">Cell division</keyword>
<dbReference type="InterPro" id="IPR026579">
    <property type="entry name" value="FtsQ"/>
</dbReference>
<keyword evidence="8 9" id="KW-0131">Cell cycle</keyword>
<dbReference type="InterPro" id="IPR013685">
    <property type="entry name" value="POTRA_FtsQ_type"/>
</dbReference>
<dbReference type="InterPro" id="IPR034746">
    <property type="entry name" value="POTRA"/>
</dbReference>
<feature type="transmembrane region" description="Helical" evidence="9">
    <location>
        <begin position="30"/>
        <end position="50"/>
    </location>
</feature>
<name>A0A0P1IP82_9RHOB</name>
<dbReference type="Gene3D" id="3.40.50.11690">
    <property type="entry name" value="Cell division protein FtsQ/DivIB"/>
    <property type="match status" value="1"/>
</dbReference>